<reference evidence="2 3" key="1">
    <citation type="submission" date="2019-05" db="EMBL/GenBank/DDBJ databases">
        <title>Another draft genome of Portunus trituberculatus and its Hox gene families provides insights of decapod evolution.</title>
        <authorList>
            <person name="Jeong J.-H."/>
            <person name="Song I."/>
            <person name="Kim S."/>
            <person name="Choi T."/>
            <person name="Kim D."/>
            <person name="Ryu S."/>
            <person name="Kim W."/>
        </authorList>
    </citation>
    <scope>NUCLEOTIDE SEQUENCE [LARGE SCALE GENOMIC DNA]</scope>
    <source>
        <tissue evidence="2">Muscle</tissue>
    </source>
</reference>
<evidence type="ECO:0000256" key="1">
    <source>
        <dbReference type="SAM" id="MobiDB-lite"/>
    </source>
</evidence>
<comment type="caution">
    <text evidence="2">The sequence shown here is derived from an EMBL/GenBank/DDBJ whole genome shotgun (WGS) entry which is preliminary data.</text>
</comment>
<organism evidence="2 3">
    <name type="scientific">Portunus trituberculatus</name>
    <name type="common">Swimming crab</name>
    <name type="synonym">Neptunus trituberculatus</name>
    <dbReference type="NCBI Taxonomy" id="210409"/>
    <lineage>
        <taxon>Eukaryota</taxon>
        <taxon>Metazoa</taxon>
        <taxon>Ecdysozoa</taxon>
        <taxon>Arthropoda</taxon>
        <taxon>Crustacea</taxon>
        <taxon>Multicrustacea</taxon>
        <taxon>Malacostraca</taxon>
        <taxon>Eumalacostraca</taxon>
        <taxon>Eucarida</taxon>
        <taxon>Decapoda</taxon>
        <taxon>Pleocyemata</taxon>
        <taxon>Brachyura</taxon>
        <taxon>Eubrachyura</taxon>
        <taxon>Portunoidea</taxon>
        <taxon>Portunidae</taxon>
        <taxon>Portuninae</taxon>
        <taxon>Portunus</taxon>
    </lineage>
</organism>
<accession>A0A5B7I4H5</accession>
<proteinExistence type="predicted"/>
<name>A0A5B7I4H5_PORTR</name>
<evidence type="ECO:0000313" key="2">
    <source>
        <dbReference type="EMBL" id="MPC75808.1"/>
    </source>
</evidence>
<dbReference type="AlphaFoldDB" id="A0A5B7I4H5"/>
<keyword evidence="3" id="KW-1185">Reference proteome</keyword>
<dbReference type="Proteomes" id="UP000324222">
    <property type="component" value="Unassembled WGS sequence"/>
</dbReference>
<feature type="region of interest" description="Disordered" evidence="1">
    <location>
        <begin position="142"/>
        <end position="164"/>
    </location>
</feature>
<protein>
    <submittedName>
        <fullName evidence="2">Uncharacterized protein</fullName>
    </submittedName>
</protein>
<gene>
    <name evidence="2" type="ORF">E2C01_070205</name>
</gene>
<sequence>MTITADIEYGQGGFETLTFHFSGSLVDFDSPCVLIYRIVELRPCNVRDPLHSGASSDGVSDFIDVCVRRLQGDIVSGAASVTAHCLREAARRQAPGERGKGGEGEEKEKEEEYKKKIAALQQASCPWHYRTCKERVTLPVFGTPGGGKNEEAAEAQSDRTLPCPDSLTKGHALWSCPRQY</sequence>
<dbReference type="EMBL" id="VSRR010041898">
    <property type="protein sequence ID" value="MPC75808.1"/>
    <property type="molecule type" value="Genomic_DNA"/>
</dbReference>
<feature type="region of interest" description="Disordered" evidence="1">
    <location>
        <begin position="90"/>
        <end position="110"/>
    </location>
</feature>
<evidence type="ECO:0000313" key="3">
    <source>
        <dbReference type="Proteomes" id="UP000324222"/>
    </source>
</evidence>